<reference evidence="2" key="1">
    <citation type="journal article" date="2017" name="Cell">
        <title>Insights into land plant evolution garnered from the Marchantia polymorpha genome.</title>
        <authorList>
            <person name="Bowman J.L."/>
            <person name="Kohchi T."/>
            <person name="Yamato K.T."/>
            <person name="Jenkins J."/>
            <person name="Shu S."/>
            <person name="Ishizaki K."/>
            <person name="Yamaoka S."/>
            <person name="Nishihama R."/>
            <person name="Nakamura Y."/>
            <person name="Berger F."/>
            <person name="Adam C."/>
            <person name="Aki S.S."/>
            <person name="Althoff F."/>
            <person name="Araki T."/>
            <person name="Arteaga-Vazquez M.A."/>
            <person name="Balasubrmanian S."/>
            <person name="Barry K."/>
            <person name="Bauer D."/>
            <person name="Boehm C.R."/>
            <person name="Briginshaw L."/>
            <person name="Caballero-Perez J."/>
            <person name="Catarino B."/>
            <person name="Chen F."/>
            <person name="Chiyoda S."/>
            <person name="Chovatia M."/>
            <person name="Davies K.M."/>
            <person name="Delmans M."/>
            <person name="Demura T."/>
            <person name="Dierschke T."/>
            <person name="Dolan L."/>
            <person name="Dorantes-Acosta A.E."/>
            <person name="Eklund D.M."/>
            <person name="Florent S.N."/>
            <person name="Flores-Sandoval E."/>
            <person name="Fujiyama A."/>
            <person name="Fukuzawa H."/>
            <person name="Galik B."/>
            <person name="Grimanelli D."/>
            <person name="Grimwood J."/>
            <person name="Grossniklaus U."/>
            <person name="Hamada T."/>
            <person name="Haseloff J."/>
            <person name="Hetherington A.J."/>
            <person name="Higo A."/>
            <person name="Hirakawa Y."/>
            <person name="Hundley H.N."/>
            <person name="Ikeda Y."/>
            <person name="Inoue K."/>
            <person name="Inoue S.I."/>
            <person name="Ishida S."/>
            <person name="Jia Q."/>
            <person name="Kakita M."/>
            <person name="Kanazawa T."/>
            <person name="Kawai Y."/>
            <person name="Kawashima T."/>
            <person name="Kennedy M."/>
            <person name="Kinose K."/>
            <person name="Kinoshita T."/>
            <person name="Kohara Y."/>
            <person name="Koide E."/>
            <person name="Komatsu K."/>
            <person name="Kopischke S."/>
            <person name="Kubo M."/>
            <person name="Kyozuka J."/>
            <person name="Lagercrantz U."/>
            <person name="Lin S.S."/>
            <person name="Lindquist E."/>
            <person name="Lipzen A.M."/>
            <person name="Lu C.W."/>
            <person name="De Luna E."/>
            <person name="Martienssen R.A."/>
            <person name="Minamino N."/>
            <person name="Mizutani M."/>
            <person name="Mizutani M."/>
            <person name="Mochizuki N."/>
            <person name="Monte I."/>
            <person name="Mosher R."/>
            <person name="Nagasaki H."/>
            <person name="Nakagami H."/>
            <person name="Naramoto S."/>
            <person name="Nishitani K."/>
            <person name="Ohtani M."/>
            <person name="Okamoto T."/>
            <person name="Okumura M."/>
            <person name="Phillips J."/>
            <person name="Pollak B."/>
            <person name="Reinders A."/>
            <person name="Rovekamp M."/>
            <person name="Sano R."/>
            <person name="Sawa S."/>
            <person name="Schmid M.W."/>
            <person name="Shirakawa M."/>
            <person name="Solano R."/>
            <person name="Spunde A."/>
            <person name="Suetsugu N."/>
            <person name="Sugano S."/>
            <person name="Sugiyama A."/>
            <person name="Sun R."/>
            <person name="Suzuki Y."/>
            <person name="Takenaka M."/>
            <person name="Takezawa D."/>
            <person name="Tomogane H."/>
            <person name="Tsuzuki M."/>
            <person name="Ueda T."/>
            <person name="Umeda M."/>
            <person name="Ward J.M."/>
            <person name="Watanabe Y."/>
            <person name="Yazaki K."/>
            <person name="Yokoyama R."/>
            <person name="Yoshitake Y."/>
            <person name="Yotsui I."/>
            <person name="Zachgo S."/>
            <person name="Schmutz J."/>
        </authorList>
    </citation>
    <scope>NUCLEOTIDE SEQUENCE [LARGE SCALE GENOMIC DNA]</scope>
    <source>
        <strain evidence="2">Tak-1</strain>
    </source>
</reference>
<evidence type="ECO:0000313" key="1">
    <source>
        <dbReference type="EMBL" id="PTQ26231.1"/>
    </source>
</evidence>
<dbReference type="EMBL" id="KZ775529">
    <property type="protein sequence ID" value="PTQ26231.1"/>
    <property type="molecule type" value="Genomic_DNA"/>
</dbReference>
<dbReference type="Proteomes" id="UP000244005">
    <property type="component" value="Unassembled WGS sequence"/>
</dbReference>
<protein>
    <submittedName>
        <fullName evidence="1">Uncharacterized protein</fullName>
    </submittedName>
</protein>
<accession>A0A2R6VXB4</accession>
<dbReference type="AlphaFoldDB" id="A0A2R6VXB4"/>
<name>A0A2R6VXB4_MARPO</name>
<proteinExistence type="predicted"/>
<evidence type="ECO:0000313" key="2">
    <source>
        <dbReference type="Proteomes" id="UP000244005"/>
    </source>
</evidence>
<organism evidence="1 2">
    <name type="scientific">Marchantia polymorpha</name>
    <name type="common">Common liverwort</name>
    <name type="synonym">Marchantia aquatica</name>
    <dbReference type="NCBI Taxonomy" id="3197"/>
    <lineage>
        <taxon>Eukaryota</taxon>
        <taxon>Viridiplantae</taxon>
        <taxon>Streptophyta</taxon>
        <taxon>Embryophyta</taxon>
        <taxon>Marchantiophyta</taxon>
        <taxon>Marchantiopsida</taxon>
        <taxon>Marchantiidae</taxon>
        <taxon>Marchantiales</taxon>
        <taxon>Marchantiaceae</taxon>
        <taxon>Marchantia</taxon>
    </lineage>
</organism>
<gene>
    <name evidence="1" type="ORF">MARPO_4299s0001</name>
</gene>
<keyword evidence="2" id="KW-1185">Reference proteome</keyword>
<sequence>MKGTACATKCGELDDIYSPEGEDRKHPQIFLKAGRQPCTMSTLEMLQWRVRGSIIIRSCFGHRLDRRMMKRASWRAPRGPANARRRVQNRNSCNVPNQSMLVCKDDVTQSGLIVPLQLLRFSQLFSVLPFPCMLP</sequence>